<proteinExistence type="predicted"/>
<organism evidence="1 2">
    <name type="scientific">Aphis craccivora</name>
    <name type="common">Cowpea aphid</name>
    <dbReference type="NCBI Taxonomy" id="307492"/>
    <lineage>
        <taxon>Eukaryota</taxon>
        <taxon>Metazoa</taxon>
        <taxon>Ecdysozoa</taxon>
        <taxon>Arthropoda</taxon>
        <taxon>Hexapoda</taxon>
        <taxon>Insecta</taxon>
        <taxon>Pterygota</taxon>
        <taxon>Neoptera</taxon>
        <taxon>Paraneoptera</taxon>
        <taxon>Hemiptera</taxon>
        <taxon>Sternorrhyncha</taxon>
        <taxon>Aphidomorpha</taxon>
        <taxon>Aphidoidea</taxon>
        <taxon>Aphididae</taxon>
        <taxon>Aphidini</taxon>
        <taxon>Aphis</taxon>
        <taxon>Aphis</taxon>
    </lineage>
</organism>
<gene>
    <name evidence="1" type="ORF">FWK35_00025016</name>
</gene>
<dbReference type="EMBL" id="VUJU01007261">
    <property type="protein sequence ID" value="KAF0746321.1"/>
    <property type="molecule type" value="Genomic_DNA"/>
</dbReference>
<protein>
    <submittedName>
        <fullName evidence="1">Zinc finger BED domain-containing protein 1</fullName>
    </submittedName>
</protein>
<evidence type="ECO:0000313" key="1">
    <source>
        <dbReference type="EMBL" id="KAF0746321.1"/>
    </source>
</evidence>
<reference evidence="1 2" key="1">
    <citation type="submission" date="2019-08" db="EMBL/GenBank/DDBJ databases">
        <title>Whole genome of Aphis craccivora.</title>
        <authorList>
            <person name="Voronova N.V."/>
            <person name="Shulinski R.S."/>
            <person name="Bandarenka Y.V."/>
            <person name="Zhorov D.G."/>
            <person name="Warner D."/>
        </authorList>
    </citation>
    <scope>NUCLEOTIDE SEQUENCE [LARGE SCALE GENOMIC DNA]</scope>
    <source>
        <strain evidence="1">180601</strain>
        <tissue evidence="1">Whole Body</tissue>
    </source>
</reference>
<keyword evidence="2" id="KW-1185">Reference proteome</keyword>
<sequence length="248" mass="28000">MLSTYYSLLSPTNTTEFITTEIKMVELQTAGVLNLGDIHVETSTNLFTMMHLGLCLRIVWNLKTQTVGTNTLEFHFYMIGRFITCSTDIAAVLINIRRAPHMLTYYEIETVKEMLLVLRPIEVATKELCGQNYITAICIIKTKITEIKINNCYDSNISNSSKRVSIDNDSEHADSLWSVFNKLVTKKKATQNSKQKEDQPNISLSDDTLKYWDVVGNTLQLKVAKIPSRSYPMEIGSEAIIDSSSPIS</sequence>
<dbReference type="Proteomes" id="UP000478052">
    <property type="component" value="Unassembled WGS sequence"/>
</dbReference>
<comment type="caution">
    <text evidence="1">The sequence shown here is derived from an EMBL/GenBank/DDBJ whole genome shotgun (WGS) entry which is preliminary data.</text>
</comment>
<accession>A0A6G0XZV5</accession>
<dbReference type="AlphaFoldDB" id="A0A6G0XZV5"/>
<name>A0A6G0XZV5_APHCR</name>
<evidence type="ECO:0000313" key="2">
    <source>
        <dbReference type="Proteomes" id="UP000478052"/>
    </source>
</evidence>